<proteinExistence type="predicted"/>
<comment type="caution">
    <text evidence="3">The sequence shown here is derived from an EMBL/GenBank/DDBJ whole genome shotgun (WGS) entry which is preliminary data.</text>
</comment>
<dbReference type="InterPro" id="IPR037151">
    <property type="entry name" value="AlkB-like_sf"/>
</dbReference>
<organism evidence="3 4">
    <name type="scientific">Thelephora terrestris</name>
    <dbReference type="NCBI Taxonomy" id="56493"/>
    <lineage>
        <taxon>Eukaryota</taxon>
        <taxon>Fungi</taxon>
        <taxon>Dikarya</taxon>
        <taxon>Basidiomycota</taxon>
        <taxon>Agaricomycotina</taxon>
        <taxon>Agaricomycetes</taxon>
        <taxon>Thelephorales</taxon>
        <taxon>Thelephoraceae</taxon>
        <taxon>Thelephora</taxon>
    </lineage>
</organism>
<feature type="region of interest" description="Disordered" evidence="1">
    <location>
        <begin position="1"/>
        <end position="21"/>
    </location>
</feature>
<dbReference type="GO" id="GO:0051747">
    <property type="term" value="F:cytosine C-5 DNA demethylase activity"/>
    <property type="evidence" value="ECO:0007669"/>
    <property type="project" value="TreeGrafter"/>
</dbReference>
<protein>
    <recommendedName>
        <fullName evidence="2">Alpha-ketoglutarate-dependent dioxygenase AlkB-like domain-containing protein</fullName>
    </recommendedName>
</protein>
<dbReference type="InterPro" id="IPR027450">
    <property type="entry name" value="AlkB-like"/>
</dbReference>
<evidence type="ECO:0000313" key="3">
    <source>
        <dbReference type="EMBL" id="KAF9793414.1"/>
    </source>
</evidence>
<reference evidence="3" key="2">
    <citation type="submission" date="2020-11" db="EMBL/GenBank/DDBJ databases">
        <authorList>
            <consortium name="DOE Joint Genome Institute"/>
            <person name="Kuo A."/>
            <person name="Miyauchi S."/>
            <person name="Kiss E."/>
            <person name="Drula E."/>
            <person name="Kohler A."/>
            <person name="Sanchez-Garcia M."/>
            <person name="Andreopoulos B."/>
            <person name="Barry K.W."/>
            <person name="Bonito G."/>
            <person name="Buee M."/>
            <person name="Carver A."/>
            <person name="Chen C."/>
            <person name="Cichocki N."/>
            <person name="Clum A."/>
            <person name="Culley D."/>
            <person name="Crous P.W."/>
            <person name="Fauchery L."/>
            <person name="Girlanda M."/>
            <person name="Hayes R."/>
            <person name="Keri Z."/>
            <person name="Labutti K."/>
            <person name="Lipzen A."/>
            <person name="Lombard V."/>
            <person name="Magnuson J."/>
            <person name="Maillard F."/>
            <person name="Morin E."/>
            <person name="Murat C."/>
            <person name="Nolan M."/>
            <person name="Ohm R."/>
            <person name="Pangilinan J."/>
            <person name="Pereira M."/>
            <person name="Perotto S."/>
            <person name="Peter M."/>
            <person name="Riley R."/>
            <person name="Sitrit Y."/>
            <person name="Stielow B."/>
            <person name="Szollosi G."/>
            <person name="Zifcakova L."/>
            <person name="Stursova M."/>
            <person name="Spatafora J.W."/>
            <person name="Tedersoo L."/>
            <person name="Vaario L.-M."/>
            <person name="Yamada A."/>
            <person name="Yan M."/>
            <person name="Wang P."/>
            <person name="Xu J."/>
            <person name="Bruns T."/>
            <person name="Baldrian P."/>
            <person name="Vilgalys R."/>
            <person name="Henrissat B."/>
            <person name="Grigoriev I.V."/>
            <person name="Hibbett D."/>
            <person name="Nagy L.G."/>
            <person name="Martin F.M."/>
        </authorList>
    </citation>
    <scope>NUCLEOTIDE SEQUENCE</scope>
    <source>
        <strain evidence="3">UH-Tt-Lm1</strain>
    </source>
</reference>
<dbReference type="PANTHER" id="PTHR31573">
    <property type="entry name" value="ALPHA-KETOGLUTARATE-DEPENDENT DIOXYGENASE ALKB HOMOLOG 2"/>
    <property type="match status" value="1"/>
</dbReference>
<dbReference type="GO" id="GO:0008198">
    <property type="term" value="F:ferrous iron binding"/>
    <property type="evidence" value="ECO:0007669"/>
    <property type="project" value="TreeGrafter"/>
</dbReference>
<evidence type="ECO:0000256" key="1">
    <source>
        <dbReference type="SAM" id="MobiDB-lite"/>
    </source>
</evidence>
<feature type="domain" description="Alpha-ketoglutarate-dependent dioxygenase AlkB-like" evidence="2">
    <location>
        <begin position="532"/>
        <end position="671"/>
    </location>
</feature>
<reference evidence="3" key="1">
    <citation type="journal article" date="2020" name="Nat. Commun.">
        <title>Large-scale genome sequencing of mycorrhizal fungi provides insights into the early evolution of symbiotic traits.</title>
        <authorList>
            <person name="Miyauchi S."/>
            <person name="Kiss E."/>
            <person name="Kuo A."/>
            <person name="Drula E."/>
            <person name="Kohler A."/>
            <person name="Sanchez-Garcia M."/>
            <person name="Morin E."/>
            <person name="Andreopoulos B."/>
            <person name="Barry K.W."/>
            <person name="Bonito G."/>
            <person name="Buee M."/>
            <person name="Carver A."/>
            <person name="Chen C."/>
            <person name="Cichocki N."/>
            <person name="Clum A."/>
            <person name="Culley D."/>
            <person name="Crous P.W."/>
            <person name="Fauchery L."/>
            <person name="Girlanda M."/>
            <person name="Hayes R.D."/>
            <person name="Keri Z."/>
            <person name="LaButti K."/>
            <person name="Lipzen A."/>
            <person name="Lombard V."/>
            <person name="Magnuson J."/>
            <person name="Maillard F."/>
            <person name="Murat C."/>
            <person name="Nolan M."/>
            <person name="Ohm R.A."/>
            <person name="Pangilinan J."/>
            <person name="Pereira M.F."/>
            <person name="Perotto S."/>
            <person name="Peter M."/>
            <person name="Pfister S."/>
            <person name="Riley R."/>
            <person name="Sitrit Y."/>
            <person name="Stielow J.B."/>
            <person name="Szollosi G."/>
            <person name="Zifcakova L."/>
            <person name="Stursova M."/>
            <person name="Spatafora J.W."/>
            <person name="Tedersoo L."/>
            <person name="Vaario L.M."/>
            <person name="Yamada A."/>
            <person name="Yan M."/>
            <person name="Wang P."/>
            <person name="Xu J."/>
            <person name="Bruns T."/>
            <person name="Baldrian P."/>
            <person name="Vilgalys R."/>
            <person name="Dunand C."/>
            <person name="Henrissat B."/>
            <person name="Grigoriev I.V."/>
            <person name="Hibbett D."/>
            <person name="Nagy L.G."/>
            <person name="Martin F.M."/>
        </authorList>
    </citation>
    <scope>NUCLEOTIDE SEQUENCE</scope>
    <source>
        <strain evidence="3">UH-Tt-Lm1</strain>
    </source>
</reference>
<dbReference type="InterPro" id="IPR032852">
    <property type="entry name" value="ALKBH2"/>
</dbReference>
<dbReference type="Pfam" id="PF13532">
    <property type="entry name" value="2OG-FeII_Oxy_2"/>
    <property type="match status" value="1"/>
</dbReference>
<dbReference type="GO" id="GO:0035516">
    <property type="term" value="F:broad specificity oxidative DNA demethylase activity"/>
    <property type="evidence" value="ECO:0007669"/>
    <property type="project" value="TreeGrafter"/>
</dbReference>
<dbReference type="Gene3D" id="2.60.120.590">
    <property type="entry name" value="Alpha-ketoglutarate-dependent dioxygenase AlkB-like"/>
    <property type="match status" value="1"/>
</dbReference>
<name>A0A9P6HRQ7_9AGAM</name>
<keyword evidence="4" id="KW-1185">Reference proteome</keyword>
<evidence type="ECO:0000313" key="4">
    <source>
        <dbReference type="Proteomes" id="UP000736335"/>
    </source>
</evidence>
<feature type="compositionally biased region" description="Low complexity" evidence="1">
    <location>
        <begin position="1"/>
        <end position="11"/>
    </location>
</feature>
<dbReference type="Proteomes" id="UP000736335">
    <property type="component" value="Unassembled WGS sequence"/>
</dbReference>
<dbReference type="PANTHER" id="PTHR31573:SF4">
    <property type="entry name" value="FE2OG DIOXYGENASE DOMAIN-CONTAINING PROTEIN"/>
    <property type="match status" value="1"/>
</dbReference>
<gene>
    <name evidence="3" type="ORF">BJ322DRAFT_996426</name>
</gene>
<evidence type="ECO:0000259" key="2">
    <source>
        <dbReference type="Pfam" id="PF13532"/>
    </source>
</evidence>
<accession>A0A9P6HRQ7</accession>
<dbReference type="GO" id="GO:0006307">
    <property type="term" value="P:DNA alkylation repair"/>
    <property type="evidence" value="ECO:0007669"/>
    <property type="project" value="TreeGrafter"/>
</dbReference>
<dbReference type="AlphaFoldDB" id="A0A9P6HRQ7"/>
<dbReference type="SUPFAM" id="SSF51197">
    <property type="entry name" value="Clavaminate synthase-like"/>
    <property type="match status" value="1"/>
</dbReference>
<dbReference type="EMBL" id="WIUZ02000001">
    <property type="protein sequence ID" value="KAF9793414.1"/>
    <property type="molecule type" value="Genomic_DNA"/>
</dbReference>
<sequence>MAVDTPTVGDPGPEPEPPIAEPVHQDIFLSEPLIPLLEPLAPPTPETSIALVPPIAPEIRVPLSTAYTNVTSAPAPNVDTLPTSLENLSNTPVAAVPGSFRPPLPSNPPIWAQSRQELCETCDFFKSYQGGVYYSNGYAKGYLLSCFGAMRDIWQDGGRLIISHGCGQIMRLLSRQLEADHQSFKDFSVRALVKNWQTKEPLVLIADDKYEHFPFDLTKGRDGGRGYAYVVLGYYFIRNFWAEKHPADNAEGCAVRFKFAFQYCGEGDPWWVKCVGFPCEFSSPHFRNESPIWRADIGKGFQNVHDMSCFSCGKTSPRIYEQGWMCLWPTCEFHFQLCDSDATTALLTYTEAFLAARPNPKTKRPAVRIPEPVLEAKNGIVTTPLFHHGWHCRRCGRLSCRTKWEQWECSSCGVILPVKGKIRDHREFWGLSPNQPFETCDVNPVSGSISRNGSTIIQTGITKIAGIRDQLGAFTFIFPHNRGKIHLITGSARYNTETNHIFKRFQEHANNGNLPFRRFPMKAHVCRGEFLTNYFSQNSGEPYQYVGAADKTLPFDQCPPCVLQALELIRTRAAIMLGERPPFNELLTAAYMEKQSMGFHTDGERGLGPIVASLSMGSPAIMKFRTLEDKKTVVLTLVLRHVHFRDAWLLSVVVMEGARIQAVYEHTVCPIGFRIAVTAREIRPENWTQGAWR</sequence>
<dbReference type="OrthoDB" id="2163491at2759"/>